<dbReference type="SUPFAM" id="SSF103473">
    <property type="entry name" value="MFS general substrate transporter"/>
    <property type="match status" value="1"/>
</dbReference>
<keyword evidence="2" id="KW-0812">Transmembrane</keyword>
<dbReference type="PANTHER" id="PTHR11360:SF238">
    <property type="entry name" value="SD10469P"/>
    <property type="match status" value="1"/>
</dbReference>
<keyword evidence="2" id="KW-1133">Transmembrane helix</keyword>
<feature type="transmembrane region" description="Helical" evidence="2">
    <location>
        <begin position="410"/>
        <end position="430"/>
    </location>
</feature>
<dbReference type="PROSITE" id="PS50850">
    <property type="entry name" value="MFS"/>
    <property type="match status" value="1"/>
</dbReference>
<accession>A0A0B7A047</accession>
<feature type="transmembrane region" description="Helical" evidence="2">
    <location>
        <begin position="379"/>
        <end position="398"/>
    </location>
</feature>
<dbReference type="InterPro" id="IPR036259">
    <property type="entry name" value="MFS_trans_sf"/>
</dbReference>
<protein>
    <recommendedName>
        <fullName evidence="3">Major facilitator superfamily (MFS) profile domain-containing protein</fullName>
    </recommendedName>
</protein>
<proteinExistence type="predicted"/>
<dbReference type="InterPro" id="IPR020846">
    <property type="entry name" value="MFS_dom"/>
</dbReference>
<dbReference type="InterPro" id="IPR050327">
    <property type="entry name" value="Proton-linked_MCT"/>
</dbReference>
<dbReference type="Gene3D" id="1.20.1250.20">
    <property type="entry name" value="MFS general substrate transporter like domains"/>
    <property type="match status" value="1"/>
</dbReference>
<dbReference type="InterPro" id="IPR011701">
    <property type="entry name" value="MFS"/>
</dbReference>
<keyword evidence="2" id="KW-0472">Membrane</keyword>
<dbReference type="EMBL" id="HACG01027383">
    <property type="protein sequence ID" value="CEK74248.1"/>
    <property type="molecule type" value="Transcribed_RNA"/>
</dbReference>
<sequence length="459" mass="49739">NNSFIARFKRQMGFSTTSLACSKNSLQGIPSIVIDAVQKDFIKSSGSPIYRPKGVKLHESHSQSQLMQKQSYLLDGSIMTSSSMIPNGDALADDRALLLNGVAKTRSCDVIHKDDAAWTKSSQDEGLTFTVKQIGGMPSVTRSASDLESMSIPSQSVQGSVISIQVIENSSPNAGGNNKNVRYRSGVSMSTGYSSQATSNNSYMYSSSQSIPQLHASVEELEYELDRHFSILWKFWQILCDMFDIKLLLNPIFALLVISSFVTLLAFYIPYFFLPAKGEAVGMSSAAAAFLLSIVGITNTVGRVLCGWLADRPWVNTLHLNNCALILAGITILLCPLCKDQVPLAIVAAVFGICVAAYVSLRSVLLVELLGLDMLTKSFGLLILFQGVAAFIGAPIAGELIKSTGDVNDCFYLAGGLTILSGLLMLPIVYMRRPDQSGKVTPPMPRDTPITEILKFENM</sequence>
<comment type="subcellular location">
    <subcellularLocation>
        <location evidence="1">Membrane</location>
        <topology evidence="1">Multi-pass membrane protein</topology>
    </subcellularLocation>
</comment>
<feature type="transmembrane region" description="Helical" evidence="2">
    <location>
        <begin position="286"/>
        <end position="310"/>
    </location>
</feature>
<name>A0A0B7A047_9EUPU</name>
<feature type="transmembrane region" description="Helical" evidence="2">
    <location>
        <begin position="342"/>
        <end position="359"/>
    </location>
</feature>
<evidence type="ECO:0000313" key="4">
    <source>
        <dbReference type="EMBL" id="CEK74248.1"/>
    </source>
</evidence>
<feature type="non-terminal residue" evidence="4">
    <location>
        <position position="1"/>
    </location>
</feature>
<dbReference type="Pfam" id="PF07690">
    <property type="entry name" value="MFS_1"/>
    <property type="match status" value="1"/>
</dbReference>
<evidence type="ECO:0000256" key="2">
    <source>
        <dbReference type="SAM" id="Phobius"/>
    </source>
</evidence>
<dbReference type="GO" id="GO:0016020">
    <property type="term" value="C:membrane"/>
    <property type="evidence" value="ECO:0007669"/>
    <property type="project" value="UniProtKB-SubCell"/>
</dbReference>
<evidence type="ECO:0000259" key="3">
    <source>
        <dbReference type="PROSITE" id="PS50850"/>
    </source>
</evidence>
<feature type="domain" description="Major facilitator superfamily (MFS) profile" evidence="3">
    <location>
        <begin position="252"/>
        <end position="459"/>
    </location>
</feature>
<dbReference type="AlphaFoldDB" id="A0A0B7A047"/>
<organism evidence="4">
    <name type="scientific">Arion vulgaris</name>
    <dbReference type="NCBI Taxonomy" id="1028688"/>
    <lineage>
        <taxon>Eukaryota</taxon>
        <taxon>Metazoa</taxon>
        <taxon>Spiralia</taxon>
        <taxon>Lophotrochozoa</taxon>
        <taxon>Mollusca</taxon>
        <taxon>Gastropoda</taxon>
        <taxon>Heterobranchia</taxon>
        <taxon>Euthyneura</taxon>
        <taxon>Panpulmonata</taxon>
        <taxon>Eupulmonata</taxon>
        <taxon>Stylommatophora</taxon>
        <taxon>Helicina</taxon>
        <taxon>Arionoidea</taxon>
        <taxon>Arionidae</taxon>
        <taxon>Arion</taxon>
    </lineage>
</organism>
<dbReference type="GO" id="GO:0008028">
    <property type="term" value="F:monocarboxylic acid transmembrane transporter activity"/>
    <property type="evidence" value="ECO:0007669"/>
    <property type="project" value="TreeGrafter"/>
</dbReference>
<feature type="transmembrane region" description="Helical" evidence="2">
    <location>
        <begin position="316"/>
        <end position="335"/>
    </location>
</feature>
<dbReference type="PANTHER" id="PTHR11360">
    <property type="entry name" value="MONOCARBOXYLATE TRANSPORTER"/>
    <property type="match status" value="1"/>
</dbReference>
<feature type="transmembrane region" description="Helical" evidence="2">
    <location>
        <begin position="252"/>
        <end position="274"/>
    </location>
</feature>
<gene>
    <name evidence="4" type="primary">ORF90284</name>
</gene>
<evidence type="ECO:0000256" key="1">
    <source>
        <dbReference type="ARBA" id="ARBA00004141"/>
    </source>
</evidence>
<reference evidence="4" key="1">
    <citation type="submission" date="2014-12" db="EMBL/GenBank/DDBJ databases">
        <title>Insight into the proteome of Arion vulgaris.</title>
        <authorList>
            <person name="Aradska J."/>
            <person name="Bulat T."/>
            <person name="Smidak R."/>
            <person name="Sarate P."/>
            <person name="Gangsoo J."/>
            <person name="Sialana F."/>
            <person name="Bilban M."/>
            <person name="Lubec G."/>
        </authorList>
    </citation>
    <scope>NUCLEOTIDE SEQUENCE</scope>
    <source>
        <tissue evidence="4">Skin</tissue>
    </source>
</reference>